<evidence type="ECO:0000256" key="1">
    <source>
        <dbReference type="SAM" id="Phobius"/>
    </source>
</evidence>
<dbReference type="InterPro" id="IPR018692">
    <property type="entry name" value="DUF2189"/>
</dbReference>
<keyword evidence="1" id="KW-0472">Membrane</keyword>
<feature type="transmembrane region" description="Helical" evidence="1">
    <location>
        <begin position="132"/>
        <end position="165"/>
    </location>
</feature>
<keyword evidence="1" id="KW-0812">Transmembrane</keyword>
<keyword evidence="1" id="KW-1133">Transmembrane helix</keyword>
<evidence type="ECO:0000313" key="2">
    <source>
        <dbReference type="EMBL" id="SCZ49319.1"/>
    </source>
</evidence>
<dbReference type="OrthoDB" id="9809543at2"/>
<keyword evidence="3" id="KW-1185">Reference proteome</keyword>
<dbReference type="RefSeq" id="WP_090214516.1">
    <property type="nucleotide sequence ID" value="NZ_CANMPF010000002.1"/>
</dbReference>
<protein>
    <submittedName>
        <fullName evidence="2">Uncharacterized membrane protein</fullName>
    </submittedName>
</protein>
<gene>
    <name evidence="2" type="ORF">SAMN04488118_10144</name>
</gene>
<feature type="transmembrane region" description="Helical" evidence="1">
    <location>
        <begin position="243"/>
        <end position="271"/>
    </location>
</feature>
<feature type="transmembrane region" description="Helical" evidence="1">
    <location>
        <begin position="190"/>
        <end position="214"/>
    </location>
</feature>
<feature type="transmembrane region" description="Helical" evidence="1">
    <location>
        <begin position="92"/>
        <end position="112"/>
    </location>
</feature>
<sequence>MGQTIGNPLSWLAQNVGGAGTHLGESIEQVKSPTNDIPQIRRLAMQDLVQVLKLGLQDFASCRSDAMFLVFFYPLIGIALIMSAMAEQLFPLMVPMILGFAIIGPVAALGLYEMSARREAGFKPRWSDAFSVLRSTAFLPILILSLFLAALFITWLVAANLIYIHTLGPDQPENMRSFLTEVFTSRSGHIMALSGMFVGALFAVTAFAVSFISFPMLLDRRAGLPVAVVTSLRAVRLNFKITMIWGVIIGASLALAAIPFFVGMIIVVPVLGHATWHLYRRAVV</sequence>
<accession>A0A1G5PJU7</accession>
<name>A0A1G5PJU7_9RHOB</name>
<organism evidence="2 3">
    <name type="scientific">Epibacterium ulvae</name>
    <dbReference type="NCBI Taxonomy" id="1156985"/>
    <lineage>
        <taxon>Bacteria</taxon>
        <taxon>Pseudomonadati</taxon>
        <taxon>Pseudomonadota</taxon>
        <taxon>Alphaproteobacteria</taxon>
        <taxon>Rhodobacterales</taxon>
        <taxon>Roseobacteraceae</taxon>
        <taxon>Epibacterium</taxon>
    </lineage>
</organism>
<dbReference type="Pfam" id="PF09955">
    <property type="entry name" value="DUF2189"/>
    <property type="match status" value="1"/>
</dbReference>
<dbReference type="STRING" id="1156985.SAMN04488118_10144"/>
<evidence type="ECO:0000313" key="3">
    <source>
        <dbReference type="Proteomes" id="UP000198767"/>
    </source>
</evidence>
<dbReference type="AlphaFoldDB" id="A0A1G5PJU7"/>
<dbReference type="EMBL" id="FMWG01000001">
    <property type="protein sequence ID" value="SCZ49319.1"/>
    <property type="molecule type" value="Genomic_DNA"/>
</dbReference>
<feature type="transmembrane region" description="Helical" evidence="1">
    <location>
        <begin position="66"/>
        <end position="86"/>
    </location>
</feature>
<reference evidence="2 3" key="1">
    <citation type="submission" date="2016-10" db="EMBL/GenBank/DDBJ databases">
        <authorList>
            <person name="de Groot N.N."/>
        </authorList>
    </citation>
    <scope>NUCLEOTIDE SEQUENCE [LARGE SCALE GENOMIC DNA]</scope>
    <source>
        <strain evidence="2 3">U95</strain>
    </source>
</reference>
<dbReference type="Proteomes" id="UP000198767">
    <property type="component" value="Unassembled WGS sequence"/>
</dbReference>
<proteinExistence type="predicted"/>